<dbReference type="InterPro" id="IPR038233">
    <property type="entry name" value="Colicin_D/E5_nuclease"/>
</dbReference>
<dbReference type="SUPFAM" id="SSF102824">
    <property type="entry name" value="Colicin D/E5 nuclease domain"/>
    <property type="match status" value="1"/>
</dbReference>
<accession>A0ABS5T835</accession>
<proteinExistence type="predicted"/>
<gene>
    <name evidence="2" type="ORF">HGT73_14430</name>
</gene>
<evidence type="ECO:0000313" key="3">
    <source>
        <dbReference type="Proteomes" id="UP000786875"/>
    </source>
</evidence>
<dbReference type="Pfam" id="PF11429">
    <property type="entry name" value="Colicin_D"/>
    <property type="match status" value="1"/>
</dbReference>
<dbReference type="InterPro" id="IPR037178">
    <property type="entry name" value="ColicinD_C_sf"/>
</dbReference>
<evidence type="ECO:0000313" key="2">
    <source>
        <dbReference type="EMBL" id="MBT0728534.1"/>
    </source>
</evidence>
<protein>
    <submittedName>
        <fullName evidence="2">Adhesin</fullName>
    </submittedName>
</protein>
<dbReference type="Gene3D" id="3.10.450.200">
    <property type="match status" value="1"/>
</dbReference>
<comment type="caution">
    <text evidence="2">The sequence shown here is derived from an EMBL/GenBank/DDBJ whole genome shotgun (WGS) entry which is preliminary data.</text>
</comment>
<sequence>MSNVSENFAFSSKQLDKKFKHASDFGVVTTKKNAETIAQYQAAIKSHLDNKTTYEHGTYLLVPESKVFYNPQTNNVVVIDKSGAFVSGWKLDSTTKQYENFIKNGTLR</sequence>
<feature type="domain" description="Colicin D C-terminal" evidence="1">
    <location>
        <begin position="14"/>
        <end position="97"/>
    </location>
</feature>
<organism evidence="2 3">
    <name type="scientific">Rosenbergiella australiborealis</name>
    <dbReference type="NCBI Taxonomy" id="1544696"/>
    <lineage>
        <taxon>Bacteria</taxon>
        <taxon>Pseudomonadati</taxon>
        <taxon>Pseudomonadota</taxon>
        <taxon>Gammaproteobacteria</taxon>
        <taxon>Enterobacterales</taxon>
        <taxon>Erwiniaceae</taxon>
        <taxon>Rosenbergiella</taxon>
    </lineage>
</organism>
<dbReference type="Proteomes" id="UP000786875">
    <property type="component" value="Unassembled WGS sequence"/>
</dbReference>
<evidence type="ECO:0000259" key="1">
    <source>
        <dbReference type="Pfam" id="PF11429"/>
    </source>
</evidence>
<dbReference type="EMBL" id="JABBFO010000026">
    <property type="protein sequence ID" value="MBT0728534.1"/>
    <property type="molecule type" value="Genomic_DNA"/>
</dbReference>
<keyword evidence="3" id="KW-1185">Reference proteome</keyword>
<name>A0ABS5T835_9GAMM</name>
<dbReference type="InterPro" id="IPR024440">
    <property type="entry name" value="ColicinD_C"/>
</dbReference>
<reference evidence="2 3" key="1">
    <citation type="submission" date="2020-04" db="EMBL/GenBank/DDBJ databases">
        <title>Genome sequencing of Rosenbergiella species.</title>
        <authorList>
            <person name="Alvarez-Perez S."/>
            <person name="Lievens B."/>
        </authorList>
    </citation>
    <scope>NUCLEOTIDE SEQUENCE [LARGE SCALE GENOMIC DNA]</scope>
    <source>
        <strain evidence="2 3">CdVSA20.1</strain>
    </source>
</reference>